<comment type="caution">
    <text evidence="3">The sequence shown here is derived from an EMBL/GenBank/DDBJ whole genome shotgun (WGS) entry which is preliminary data.</text>
</comment>
<name>A0AAE3DBA9_9FIRM</name>
<evidence type="ECO:0000313" key="4">
    <source>
        <dbReference type="Proteomes" id="UP001198220"/>
    </source>
</evidence>
<keyword evidence="1" id="KW-1133">Transmembrane helix</keyword>
<feature type="transmembrane region" description="Helical" evidence="1">
    <location>
        <begin position="21"/>
        <end position="39"/>
    </location>
</feature>
<dbReference type="AlphaFoldDB" id="A0AAE3DBA9"/>
<evidence type="ECO:0000259" key="2">
    <source>
        <dbReference type="Pfam" id="PF26018"/>
    </source>
</evidence>
<gene>
    <name evidence="3" type="ORF">LKD36_07880</name>
</gene>
<feature type="domain" description="RND related barrel-sandwich hybrid" evidence="2">
    <location>
        <begin position="68"/>
        <end position="231"/>
    </location>
</feature>
<dbReference type="InterPro" id="IPR058709">
    <property type="entry name" value="BSH_RND-rel"/>
</dbReference>
<dbReference type="Pfam" id="PF26018">
    <property type="entry name" value="BSH_RND_rel"/>
    <property type="match status" value="1"/>
</dbReference>
<protein>
    <recommendedName>
        <fullName evidence="2">RND related barrel-sandwich hybrid domain-containing protein</fullName>
    </recommendedName>
</protein>
<keyword evidence="4" id="KW-1185">Reference proteome</keyword>
<keyword evidence="1" id="KW-0472">Membrane</keyword>
<evidence type="ECO:0000256" key="1">
    <source>
        <dbReference type="SAM" id="Phobius"/>
    </source>
</evidence>
<reference evidence="3 4" key="1">
    <citation type="submission" date="2021-10" db="EMBL/GenBank/DDBJ databases">
        <title>Anaerobic single-cell dispensing facilitates the cultivation of human gut bacteria.</title>
        <authorList>
            <person name="Afrizal A."/>
        </authorList>
    </citation>
    <scope>NUCLEOTIDE SEQUENCE [LARGE SCALE GENOMIC DNA]</scope>
    <source>
        <strain evidence="3 4">CLA-AA-H276</strain>
    </source>
</reference>
<dbReference type="Proteomes" id="UP001198220">
    <property type="component" value="Unassembled WGS sequence"/>
</dbReference>
<organism evidence="3 4">
    <name type="scientific">Hominiventricola filiformis</name>
    <dbReference type="NCBI Taxonomy" id="2885352"/>
    <lineage>
        <taxon>Bacteria</taxon>
        <taxon>Bacillati</taxon>
        <taxon>Bacillota</taxon>
        <taxon>Clostridia</taxon>
        <taxon>Lachnospirales</taxon>
        <taxon>Lachnospiraceae</taxon>
        <taxon>Hominiventricola</taxon>
    </lineage>
</organism>
<dbReference type="EMBL" id="JAJEPS010000006">
    <property type="protein sequence ID" value="MCC2126095.1"/>
    <property type="molecule type" value="Genomic_DNA"/>
</dbReference>
<evidence type="ECO:0000313" key="3">
    <source>
        <dbReference type="EMBL" id="MCC2126095.1"/>
    </source>
</evidence>
<accession>A0AAE3DBA9</accession>
<dbReference type="RefSeq" id="WP_308459260.1">
    <property type="nucleotide sequence ID" value="NZ_JAJEPS010000006.1"/>
</dbReference>
<keyword evidence="1" id="KW-0812">Transmembrane</keyword>
<proteinExistence type="predicted"/>
<sequence length="468" mass="52819">MSGRHKKIVRVNSRRPINIDQVFFGAVAVYLCIVCYMGLTTTHVSGYEVNTGTLSVNHSYTGFAIRQETVYQTEIPGYVSYYASAGDRVSGSSLIYTVDEKGEVNQLIQENAESVDLTDDNFSMIRNDISSYMNNYSNLQFQDAYSFKSSMESSVLELLNQNMLDSMEAAGDDSMFTKVYSGGIGILEYYTDGYEDVSIDSLTEDMINKVSYEKTDLKKELVQSGENIYKLAQSEKWSLIVPLTEEEASRYQADGTSYMQVEFLRDHTTAWASFSVIQVGATSCARLDFNNSMVRFADLRYIDVKFLVDDKQGLKIPNTSIVEKEFYLIPKDYAIVNEENNSKSFLKEVYSDDGTAGADSLNMTIYYEDDDYYYLDPMETDYTTGELKLTAGTYLLKEDSSDKFAVGQKGSLQGVYNINKGYTQFRQISILAQNEEYTLVEEGTSYGLTVYDRIVLNGSTVSEDQIIQ</sequence>